<gene>
    <name evidence="15" type="ORF">RN001_003841</name>
</gene>
<dbReference type="InterPro" id="IPR031314">
    <property type="entry name" value="DNK_dom"/>
</dbReference>
<evidence type="ECO:0000313" key="15">
    <source>
        <dbReference type="EMBL" id="KAK4887570.1"/>
    </source>
</evidence>
<evidence type="ECO:0000256" key="5">
    <source>
        <dbReference type="ARBA" id="ARBA00017279"/>
    </source>
</evidence>
<organism evidence="15 16">
    <name type="scientific">Aquatica leii</name>
    <dbReference type="NCBI Taxonomy" id="1421715"/>
    <lineage>
        <taxon>Eukaryota</taxon>
        <taxon>Metazoa</taxon>
        <taxon>Ecdysozoa</taxon>
        <taxon>Arthropoda</taxon>
        <taxon>Hexapoda</taxon>
        <taxon>Insecta</taxon>
        <taxon>Pterygota</taxon>
        <taxon>Neoptera</taxon>
        <taxon>Endopterygota</taxon>
        <taxon>Coleoptera</taxon>
        <taxon>Polyphaga</taxon>
        <taxon>Elateriformia</taxon>
        <taxon>Elateroidea</taxon>
        <taxon>Lampyridae</taxon>
        <taxon>Luciolinae</taxon>
        <taxon>Aquatica</taxon>
    </lineage>
</organism>
<reference evidence="16" key="1">
    <citation type="submission" date="2023-01" db="EMBL/GenBank/DDBJ databases">
        <title>Key to firefly adult light organ development and bioluminescence: homeobox transcription factors regulate luciferase expression and transportation to peroxisome.</title>
        <authorList>
            <person name="Fu X."/>
        </authorList>
    </citation>
    <scope>NUCLEOTIDE SEQUENCE [LARGE SCALE GENOMIC DNA]</scope>
</reference>
<dbReference type="Pfam" id="PF01712">
    <property type="entry name" value="dNK"/>
    <property type="match status" value="1"/>
</dbReference>
<proteinExistence type="inferred from homology"/>
<evidence type="ECO:0000256" key="11">
    <source>
        <dbReference type="ARBA" id="ARBA00022982"/>
    </source>
</evidence>
<comment type="caution">
    <text evidence="15">The sequence shown here is derived from an EMBL/GenBank/DDBJ whole genome shotgun (WGS) entry which is preliminary data.</text>
</comment>
<evidence type="ECO:0000256" key="13">
    <source>
        <dbReference type="PIRNR" id="PIRNR000543"/>
    </source>
</evidence>
<keyword evidence="9 13" id="KW-0274">FAD</keyword>
<dbReference type="InterPro" id="IPR027417">
    <property type="entry name" value="P-loop_NTPase"/>
</dbReference>
<dbReference type="InterPro" id="IPR015828">
    <property type="entry name" value="NDUFA10"/>
</dbReference>
<dbReference type="Proteomes" id="UP001353858">
    <property type="component" value="Unassembled WGS sequence"/>
</dbReference>
<evidence type="ECO:0000256" key="10">
    <source>
        <dbReference type="ARBA" id="ARBA00022946"/>
    </source>
</evidence>
<dbReference type="GO" id="GO:0005759">
    <property type="term" value="C:mitochondrial matrix"/>
    <property type="evidence" value="ECO:0007669"/>
    <property type="project" value="UniProtKB-SubCell"/>
</dbReference>
<evidence type="ECO:0000256" key="7">
    <source>
        <dbReference type="ARBA" id="ARBA00022630"/>
    </source>
</evidence>
<dbReference type="GO" id="GO:0006120">
    <property type="term" value="P:mitochondrial electron transport, NADH to ubiquinone"/>
    <property type="evidence" value="ECO:0007669"/>
    <property type="project" value="InterPro"/>
</dbReference>
<comment type="cofactor">
    <cofactor evidence="1 13">
        <name>FAD</name>
        <dbReference type="ChEBI" id="CHEBI:57692"/>
    </cofactor>
</comment>
<evidence type="ECO:0000256" key="8">
    <source>
        <dbReference type="ARBA" id="ARBA00022660"/>
    </source>
</evidence>
<accession>A0AAN7QBZ2</accession>
<name>A0AAN7QBZ2_9COLE</name>
<keyword evidence="11 13" id="KW-0249">Electron transport</keyword>
<dbReference type="PIRSF" id="PIRSF000543">
    <property type="entry name" value="NADH_UQ_42KD"/>
    <property type="match status" value="1"/>
</dbReference>
<keyword evidence="12 13" id="KW-0496">Mitochondrion</keyword>
<evidence type="ECO:0000256" key="1">
    <source>
        <dbReference type="ARBA" id="ARBA00001974"/>
    </source>
</evidence>
<dbReference type="PANTHER" id="PTHR10513">
    <property type="entry name" value="DEOXYNUCLEOSIDE KINASE"/>
    <property type="match status" value="1"/>
</dbReference>
<dbReference type="EMBL" id="JARPUR010000001">
    <property type="protein sequence ID" value="KAK4887570.1"/>
    <property type="molecule type" value="Genomic_DNA"/>
</dbReference>
<protein>
    <recommendedName>
        <fullName evidence="5 13">NADH dehydrogenase [ubiquinone] 1 alpha subcomplex subunit 10, mitochondrial</fullName>
    </recommendedName>
</protein>
<sequence length="408" mass="47087">MAGVFRVGVIRILGNQNSSKLLSNRTDFVLPARAISGRSLREATTPVKKPSPWPYKTKRYNFFNSLYDKTTKRLDDNSKIIVVEGPPAAGKTDLAKALADEFDMLYLPEANQDMYYTNDYGYNYRKLDPQLPESVRSFDIPDFLANPRHCLAGTFQLRQYIVKYSQYIDALAHLLSTGQGVVLDRCVYSDFVFIEAMFNDGYISKEVRSIYYDARKCTITELLKPHLIVYLDLPVDKVMKNIKNRGYTCETKSNVLNTKYLSTIEDVYKLNYLKDISTNSELLIYDWSDKGDIEVVVEDIERITFSRRDDHDPKCIDWVHYNEEDWATLRNTYADKKDDLMRYLNIPRFDAPELISDAEDVHKFIQVMGEAPGNVYDPGYNVAMGDSVLFRTGIMRRPTLPLIERCLS</sequence>
<comment type="similarity">
    <text evidence="4 13">Belongs to the complex I NDUFA10 subunit family.</text>
</comment>
<feature type="domain" description="Deoxynucleoside kinase" evidence="14">
    <location>
        <begin position="81"/>
        <end position="312"/>
    </location>
</feature>
<evidence type="ECO:0000256" key="12">
    <source>
        <dbReference type="ARBA" id="ARBA00023128"/>
    </source>
</evidence>
<comment type="function">
    <text evidence="2 13">Accessory subunit of the mitochondrial membrane respiratory chain NADH dehydrogenase (Complex I), that is believed not to be involved in catalysis. Complex I functions in the transfer of electrons from NADH to the respiratory chain. The immediate electron acceptor for the enzyme is believed to be ubiquinone.</text>
</comment>
<evidence type="ECO:0000256" key="4">
    <source>
        <dbReference type="ARBA" id="ARBA00008606"/>
    </source>
</evidence>
<dbReference type="PANTHER" id="PTHR10513:SF15">
    <property type="entry name" value="NADH DEHYDROGENASE [UBIQUINONE] 1 ALPHA SUBCOMPLEX SUBUNIT 10, MITOCHONDRIAL"/>
    <property type="match status" value="1"/>
</dbReference>
<keyword evidence="7 13" id="KW-0285">Flavoprotein</keyword>
<dbReference type="InterPro" id="IPR050566">
    <property type="entry name" value="Deoxyribonucleoside_kinase"/>
</dbReference>
<keyword evidence="6 13" id="KW-0813">Transport</keyword>
<comment type="subcellular location">
    <subcellularLocation>
        <location evidence="3 13">Mitochondrion matrix</location>
    </subcellularLocation>
</comment>
<dbReference type="AlphaFoldDB" id="A0AAN7QBZ2"/>
<dbReference type="Gene3D" id="3.40.50.300">
    <property type="entry name" value="P-loop containing nucleotide triphosphate hydrolases"/>
    <property type="match status" value="1"/>
</dbReference>
<keyword evidence="8 13" id="KW-0679">Respiratory chain</keyword>
<keyword evidence="16" id="KW-1185">Reference proteome</keyword>
<evidence type="ECO:0000256" key="3">
    <source>
        <dbReference type="ARBA" id="ARBA00004305"/>
    </source>
</evidence>
<dbReference type="SUPFAM" id="SSF52540">
    <property type="entry name" value="P-loop containing nucleoside triphosphate hydrolases"/>
    <property type="match status" value="1"/>
</dbReference>
<evidence type="ECO:0000256" key="9">
    <source>
        <dbReference type="ARBA" id="ARBA00022827"/>
    </source>
</evidence>
<evidence type="ECO:0000256" key="2">
    <source>
        <dbReference type="ARBA" id="ARBA00003195"/>
    </source>
</evidence>
<evidence type="ECO:0000313" key="16">
    <source>
        <dbReference type="Proteomes" id="UP001353858"/>
    </source>
</evidence>
<evidence type="ECO:0000256" key="6">
    <source>
        <dbReference type="ARBA" id="ARBA00022448"/>
    </source>
</evidence>
<keyword evidence="10" id="KW-0809">Transit peptide</keyword>
<evidence type="ECO:0000259" key="14">
    <source>
        <dbReference type="Pfam" id="PF01712"/>
    </source>
</evidence>